<dbReference type="RefSeq" id="WP_044834523.1">
    <property type="nucleotide sequence ID" value="NZ_CP059735.1"/>
</dbReference>
<protein>
    <submittedName>
        <fullName evidence="1">Uncharacterized protein</fullName>
    </submittedName>
</protein>
<dbReference type="AlphaFoldDB" id="A0AAE9YGX3"/>
<reference evidence="1 2" key="2">
    <citation type="journal article" date="2022" name="Mar. Drugs">
        <title>Bioassay-Guided Fractionation Leads to the Detection of Cholic Acid Generated by the Rare Thalassomonas sp.</title>
        <authorList>
            <person name="Pheiffer F."/>
            <person name="Schneider Y.K."/>
            <person name="Hansen E.H."/>
            <person name="Andersen J.H."/>
            <person name="Isaksson J."/>
            <person name="Busche T."/>
            <person name="R C."/>
            <person name="Kalinowski J."/>
            <person name="Zyl L.V."/>
            <person name="Trindade M."/>
        </authorList>
    </citation>
    <scope>NUCLEOTIDE SEQUENCE [LARGE SCALE GENOMIC DNA]</scope>
    <source>
        <strain evidence="1 2">A5K-106</strain>
    </source>
</reference>
<gene>
    <name evidence="1" type="ORF">SG35_014395</name>
</gene>
<sequence length="79" mass="9274">MSINYHYQTDVVVLIKHYLEEHPQSEDTIKGITQWWVKQQKFADSLIAVDNALKILAMQGDVCSVERNNKTYYRLTKSK</sequence>
<evidence type="ECO:0000313" key="2">
    <source>
        <dbReference type="Proteomes" id="UP000032568"/>
    </source>
</evidence>
<organism evidence="1 2">
    <name type="scientific">Thalassomonas actiniarum</name>
    <dbReference type="NCBI Taxonomy" id="485447"/>
    <lineage>
        <taxon>Bacteria</taxon>
        <taxon>Pseudomonadati</taxon>
        <taxon>Pseudomonadota</taxon>
        <taxon>Gammaproteobacteria</taxon>
        <taxon>Alteromonadales</taxon>
        <taxon>Colwelliaceae</taxon>
        <taxon>Thalassomonas</taxon>
    </lineage>
</organism>
<keyword evidence="2" id="KW-1185">Reference proteome</keyword>
<reference evidence="1 2" key="1">
    <citation type="journal article" date="2015" name="Genome Announc.">
        <title>Draft Genome Sequences of Marine Isolates of Thalassomonas viridans and Thalassomonas actiniarum.</title>
        <authorList>
            <person name="Olonade I."/>
            <person name="van Zyl L.J."/>
            <person name="Trindade M."/>
        </authorList>
    </citation>
    <scope>NUCLEOTIDE SEQUENCE [LARGE SCALE GENOMIC DNA]</scope>
    <source>
        <strain evidence="1 2">A5K-106</strain>
    </source>
</reference>
<dbReference type="KEGG" id="tact:SG35_014395"/>
<name>A0AAE9YGX3_9GAMM</name>
<dbReference type="EMBL" id="CP059735">
    <property type="protein sequence ID" value="WDD96574.1"/>
    <property type="molecule type" value="Genomic_DNA"/>
</dbReference>
<accession>A0AAE9YGX3</accession>
<evidence type="ECO:0000313" key="1">
    <source>
        <dbReference type="EMBL" id="WDD96574.1"/>
    </source>
</evidence>
<proteinExistence type="predicted"/>
<dbReference type="Proteomes" id="UP000032568">
    <property type="component" value="Chromosome"/>
</dbReference>